<dbReference type="Gene3D" id="3.10.450.580">
    <property type="entry name" value="Mediator complex, subunit Med6"/>
    <property type="match status" value="1"/>
</dbReference>
<keyword evidence="4 8" id="KW-0805">Transcription regulation</keyword>
<comment type="similarity">
    <text evidence="2 8">Belongs to the Mediator complex subunit 6 family.</text>
</comment>
<evidence type="ECO:0000256" key="2">
    <source>
        <dbReference type="ARBA" id="ARBA00007526"/>
    </source>
</evidence>
<dbReference type="InterPro" id="IPR038566">
    <property type="entry name" value="Mediator_Med6_sf"/>
</dbReference>
<proteinExistence type="inferred from homology"/>
<evidence type="ECO:0000256" key="3">
    <source>
        <dbReference type="ARBA" id="ARBA00020634"/>
    </source>
</evidence>
<evidence type="ECO:0000256" key="5">
    <source>
        <dbReference type="ARBA" id="ARBA00023163"/>
    </source>
</evidence>
<sequence length="224" mass="25913">MDFDLETFDTRHISFRDDYWFQYVRTNGVLTNGNVMEYFSISPFYDRQCNNEIVKMSSRVLNEPIEVTLRYFHQEEIAKQQLAQLEKQESSLLPLSTLSRVDSSSSSTFPTFPRDDSLSEKFEGKLSISEKNKLPTETTTITTNLTNKKKIKNPPSTITTQPPSIIREDSLVTKFSEKLTIANEKGKSVVKSKGEGKHEKKSRKHHKDPEDKDEESVRKKKKKK</sequence>
<evidence type="ECO:0000256" key="8">
    <source>
        <dbReference type="RuleBase" id="RU364143"/>
    </source>
</evidence>
<keyword evidence="8" id="KW-0010">Activator</keyword>
<keyword evidence="5 8" id="KW-0804">Transcription</keyword>
<feature type="region of interest" description="Disordered" evidence="9">
    <location>
        <begin position="182"/>
        <end position="224"/>
    </location>
</feature>
<comment type="subcellular location">
    <subcellularLocation>
        <location evidence="1 8">Nucleus</location>
    </subcellularLocation>
</comment>
<dbReference type="GO" id="GO:0016592">
    <property type="term" value="C:mediator complex"/>
    <property type="evidence" value="ECO:0007669"/>
    <property type="project" value="InterPro"/>
</dbReference>
<dbReference type="GO" id="GO:0006357">
    <property type="term" value="P:regulation of transcription by RNA polymerase II"/>
    <property type="evidence" value="ECO:0007669"/>
    <property type="project" value="InterPro"/>
</dbReference>
<dbReference type="EMBL" id="CAJVPK010000174">
    <property type="protein sequence ID" value="CAG8466725.1"/>
    <property type="molecule type" value="Genomic_DNA"/>
</dbReference>
<name>A0A9N8VUD7_9GLOM</name>
<feature type="compositionally biased region" description="Low complexity" evidence="9">
    <location>
        <begin position="153"/>
        <end position="164"/>
    </location>
</feature>
<comment type="function">
    <text evidence="8">Component of the Mediator complex, a coactivator involved in the regulated transcription of nearly all RNA polymerase II-dependent genes. Mediator functions as a bridge to convey information from gene-specific regulatory proteins to the basal RNA polymerase II transcription machinery. Mediator is recruited to promoters by direct interactions with regulatory proteins and serves as a scaffold for the assembly of a functional preinitiation complex with RNA polymerase II and the general transcription factors.</text>
</comment>
<feature type="compositionally biased region" description="Basic and acidic residues" evidence="9">
    <location>
        <begin position="184"/>
        <end position="198"/>
    </location>
</feature>
<evidence type="ECO:0000256" key="7">
    <source>
        <dbReference type="ARBA" id="ARBA00031259"/>
    </source>
</evidence>
<evidence type="ECO:0000256" key="1">
    <source>
        <dbReference type="ARBA" id="ARBA00004123"/>
    </source>
</evidence>
<accession>A0A9N8VUD7</accession>
<protein>
    <recommendedName>
        <fullName evidence="3 8">Mediator of RNA polymerase II transcription subunit 6</fullName>
    </recommendedName>
    <alternativeName>
        <fullName evidence="7 8">Mediator complex subunit 6</fullName>
    </alternativeName>
</protein>
<evidence type="ECO:0000256" key="4">
    <source>
        <dbReference type="ARBA" id="ARBA00023015"/>
    </source>
</evidence>
<keyword evidence="11" id="KW-1185">Reference proteome</keyword>
<dbReference type="AlphaFoldDB" id="A0A9N8VUD7"/>
<evidence type="ECO:0000313" key="10">
    <source>
        <dbReference type="EMBL" id="CAG8466725.1"/>
    </source>
</evidence>
<organism evidence="10 11">
    <name type="scientific">Diversispora eburnea</name>
    <dbReference type="NCBI Taxonomy" id="1213867"/>
    <lineage>
        <taxon>Eukaryota</taxon>
        <taxon>Fungi</taxon>
        <taxon>Fungi incertae sedis</taxon>
        <taxon>Mucoromycota</taxon>
        <taxon>Glomeromycotina</taxon>
        <taxon>Glomeromycetes</taxon>
        <taxon>Diversisporales</taxon>
        <taxon>Diversisporaceae</taxon>
        <taxon>Diversispora</taxon>
    </lineage>
</organism>
<dbReference type="InterPro" id="IPR007018">
    <property type="entry name" value="Mediator_Med6"/>
</dbReference>
<dbReference type="GO" id="GO:0003712">
    <property type="term" value="F:transcription coregulator activity"/>
    <property type="evidence" value="ECO:0007669"/>
    <property type="project" value="InterPro"/>
</dbReference>
<dbReference type="PANTHER" id="PTHR13104">
    <property type="entry name" value="MED-6-RELATED"/>
    <property type="match status" value="1"/>
</dbReference>
<evidence type="ECO:0000256" key="6">
    <source>
        <dbReference type="ARBA" id="ARBA00023242"/>
    </source>
</evidence>
<dbReference type="Pfam" id="PF04934">
    <property type="entry name" value="Med6"/>
    <property type="match status" value="1"/>
</dbReference>
<feature type="region of interest" description="Disordered" evidence="9">
    <location>
        <begin position="138"/>
        <end position="164"/>
    </location>
</feature>
<dbReference type="OrthoDB" id="344220at2759"/>
<evidence type="ECO:0000256" key="9">
    <source>
        <dbReference type="SAM" id="MobiDB-lite"/>
    </source>
</evidence>
<gene>
    <name evidence="8" type="primary">MED6</name>
    <name evidence="10" type="ORF">DEBURN_LOCUS2954</name>
</gene>
<keyword evidence="6 8" id="KW-0539">Nucleus</keyword>
<reference evidence="10" key="1">
    <citation type="submission" date="2021-06" db="EMBL/GenBank/DDBJ databases">
        <authorList>
            <person name="Kallberg Y."/>
            <person name="Tangrot J."/>
            <person name="Rosling A."/>
        </authorList>
    </citation>
    <scope>NUCLEOTIDE SEQUENCE</scope>
    <source>
        <strain evidence="10">AZ414A</strain>
    </source>
</reference>
<comment type="subunit">
    <text evidence="8">Component of the Mediator complex.</text>
</comment>
<dbReference type="Proteomes" id="UP000789706">
    <property type="component" value="Unassembled WGS sequence"/>
</dbReference>
<comment type="caution">
    <text evidence="10">The sequence shown here is derived from an EMBL/GenBank/DDBJ whole genome shotgun (WGS) entry which is preliminary data.</text>
</comment>
<evidence type="ECO:0000313" key="11">
    <source>
        <dbReference type="Proteomes" id="UP000789706"/>
    </source>
</evidence>